<evidence type="ECO:0000256" key="2">
    <source>
        <dbReference type="ARBA" id="ARBA00022827"/>
    </source>
</evidence>
<dbReference type="Proteomes" id="UP001327093">
    <property type="component" value="Unassembled WGS sequence"/>
</dbReference>
<dbReference type="PRINTS" id="PR00420">
    <property type="entry name" value="RNGMNOXGNASE"/>
</dbReference>
<evidence type="ECO:0000259" key="3">
    <source>
        <dbReference type="Pfam" id="PF01494"/>
    </source>
</evidence>
<sequence>MTAQPAQHARTQVGIVGAGPAGLMLSHLLSAAGIGSVVIETRTREDIEATIRAGILEQGTVDLMVSTGVGDRLLDKGSRHDGIEIRFGGGSHRVDFRSSVGRSVYLYPQHEVLRDLIAARLADDGDIRFGASEVSLHGVTGTEPVIHFTDADGRPTDLRCDLIAGCDGAQGTTKWSIPDGRRTDHFRAYRHGWFGILAEAPPSSKELIYAHSDRGFALISSRTPTVQRMYFQCDPEEDADSWSDNRIWDELQSRVAGRGFSLNEGRIFQRSVIPMRSYICDPMQHGRLFLAGDAAHTVPPTGAKGLNLAISDAVVLAQALERFFGTGHADLLEGYGRTAAQRVWRAQHFSWWMTSMLHLAPDAGDFDRHRQLAELDQITGSAAGRTLLAESYTGWPIELTNPRSVVAEALSLTHGRWP</sequence>
<dbReference type="Gene3D" id="3.30.9.10">
    <property type="entry name" value="D-Amino Acid Oxidase, subunit A, domain 2"/>
    <property type="match status" value="1"/>
</dbReference>
<reference evidence="4 5" key="1">
    <citation type="submission" date="2023-10" db="EMBL/GenBank/DDBJ databases">
        <title>Saccharopolyspora sp. nov., isolated from mangrove soil.</title>
        <authorList>
            <person name="Lu Y."/>
            <person name="Liu W."/>
        </authorList>
    </citation>
    <scope>NUCLEOTIDE SEQUENCE [LARGE SCALE GENOMIC DNA]</scope>
    <source>
        <strain evidence="4 5">S2-29</strain>
    </source>
</reference>
<dbReference type="InterPro" id="IPR002938">
    <property type="entry name" value="FAD-bd"/>
</dbReference>
<dbReference type="NCBIfam" id="NF006091">
    <property type="entry name" value="PRK08243.1"/>
    <property type="match status" value="1"/>
</dbReference>
<feature type="domain" description="FAD-binding" evidence="3">
    <location>
        <begin position="10"/>
        <end position="349"/>
    </location>
</feature>
<keyword evidence="1" id="KW-0285">Flavoprotein</keyword>
<dbReference type="SUPFAM" id="SSF54373">
    <property type="entry name" value="FAD-linked reductases, C-terminal domain"/>
    <property type="match status" value="1"/>
</dbReference>
<evidence type="ECO:0000256" key="1">
    <source>
        <dbReference type="ARBA" id="ARBA00022630"/>
    </source>
</evidence>
<evidence type="ECO:0000313" key="4">
    <source>
        <dbReference type="EMBL" id="MEB3370487.1"/>
    </source>
</evidence>
<gene>
    <name evidence="4" type="ORF">R4I43_24075</name>
</gene>
<dbReference type="InterPro" id="IPR036188">
    <property type="entry name" value="FAD/NAD-bd_sf"/>
</dbReference>
<evidence type="ECO:0000313" key="5">
    <source>
        <dbReference type="Proteomes" id="UP001327093"/>
    </source>
</evidence>
<name>A0ABU6AGA1_9PSEU</name>
<dbReference type="PANTHER" id="PTHR43004">
    <property type="entry name" value="TRK SYSTEM POTASSIUM UPTAKE PROTEIN"/>
    <property type="match status" value="1"/>
</dbReference>
<dbReference type="RefSeq" id="WP_324267966.1">
    <property type="nucleotide sequence ID" value="NZ_JAWLNX010000019.1"/>
</dbReference>
<dbReference type="SUPFAM" id="SSF51905">
    <property type="entry name" value="FAD/NAD(P)-binding domain"/>
    <property type="match status" value="1"/>
</dbReference>
<dbReference type="PANTHER" id="PTHR43004:SF3">
    <property type="entry name" value="P-HYDROXYBENZOATE HYDROXYLASE"/>
    <property type="match status" value="1"/>
</dbReference>
<dbReference type="Gene3D" id="3.50.50.60">
    <property type="entry name" value="FAD/NAD(P)-binding domain"/>
    <property type="match status" value="1"/>
</dbReference>
<proteinExistence type="predicted"/>
<dbReference type="Pfam" id="PF01494">
    <property type="entry name" value="FAD_binding_3"/>
    <property type="match status" value="1"/>
</dbReference>
<dbReference type="InterPro" id="IPR050641">
    <property type="entry name" value="RIFMO-like"/>
</dbReference>
<keyword evidence="5" id="KW-1185">Reference proteome</keyword>
<comment type="caution">
    <text evidence="4">The sequence shown here is derived from an EMBL/GenBank/DDBJ whole genome shotgun (WGS) entry which is preliminary data.</text>
</comment>
<dbReference type="EMBL" id="JAWLNX010000019">
    <property type="protein sequence ID" value="MEB3370487.1"/>
    <property type="molecule type" value="Genomic_DNA"/>
</dbReference>
<accession>A0ABU6AGA1</accession>
<organism evidence="4 5">
    <name type="scientific">Saccharopolyspora mangrovi</name>
    <dbReference type="NCBI Taxonomy" id="3082379"/>
    <lineage>
        <taxon>Bacteria</taxon>
        <taxon>Bacillati</taxon>
        <taxon>Actinomycetota</taxon>
        <taxon>Actinomycetes</taxon>
        <taxon>Pseudonocardiales</taxon>
        <taxon>Pseudonocardiaceae</taxon>
        <taxon>Saccharopolyspora</taxon>
    </lineage>
</organism>
<keyword evidence="2" id="KW-0274">FAD</keyword>
<protein>
    <submittedName>
        <fullName evidence="4">4-hydroxybenzoate 3-monooxygenase</fullName>
    </submittedName>
</protein>